<accession>A0ABR4LWJ6</accession>
<reference evidence="2 3" key="1">
    <citation type="submission" date="2024-07" db="EMBL/GenBank/DDBJ databases">
        <title>Section-level genome sequencing and comparative genomics of Aspergillus sections Usti and Cavernicolus.</title>
        <authorList>
            <consortium name="Lawrence Berkeley National Laboratory"/>
            <person name="Nybo J.L."/>
            <person name="Vesth T.C."/>
            <person name="Theobald S."/>
            <person name="Frisvad J.C."/>
            <person name="Larsen T.O."/>
            <person name="Kjaerboelling I."/>
            <person name="Rothschild-Mancinelli K."/>
            <person name="Lyhne E.K."/>
            <person name="Kogle M.E."/>
            <person name="Barry K."/>
            <person name="Clum A."/>
            <person name="Na H."/>
            <person name="Ledsgaard L."/>
            <person name="Lin J."/>
            <person name="Lipzen A."/>
            <person name="Kuo A."/>
            <person name="Riley R."/>
            <person name="Mondo S."/>
            <person name="Labutti K."/>
            <person name="Haridas S."/>
            <person name="Pangalinan J."/>
            <person name="Salamov A.A."/>
            <person name="Simmons B.A."/>
            <person name="Magnuson J.K."/>
            <person name="Chen J."/>
            <person name="Drula E."/>
            <person name="Henrissat B."/>
            <person name="Wiebenga A."/>
            <person name="Lubbers R.J."/>
            <person name="Gomes A.C."/>
            <person name="Macurrencykelacurrency M.R."/>
            <person name="Stajich J."/>
            <person name="Grigoriev I.V."/>
            <person name="Mortensen U.H."/>
            <person name="De Vries R.P."/>
            <person name="Baker S.E."/>
            <person name="Andersen M.R."/>
        </authorList>
    </citation>
    <scope>NUCLEOTIDE SEQUENCE [LARGE SCALE GENOMIC DNA]</scope>
    <source>
        <strain evidence="2 3">CBS 449.75</strain>
    </source>
</reference>
<evidence type="ECO:0000256" key="1">
    <source>
        <dbReference type="SAM" id="MobiDB-lite"/>
    </source>
</evidence>
<keyword evidence="3" id="KW-1185">Reference proteome</keyword>
<evidence type="ECO:0000313" key="3">
    <source>
        <dbReference type="Proteomes" id="UP001610432"/>
    </source>
</evidence>
<name>A0ABR4LWJ6_9EURO</name>
<organism evidence="2 3">
    <name type="scientific">Aspergillus lucknowensis</name>
    <dbReference type="NCBI Taxonomy" id="176173"/>
    <lineage>
        <taxon>Eukaryota</taxon>
        <taxon>Fungi</taxon>
        <taxon>Dikarya</taxon>
        <taxon>Ascomycota</taxon>
        <taxon>Pezizomycotina</taxon>
        <taxon>Eurotiomycetes</taxon>
        <taxon>Eurotiomycetidae</taxon>
        <taxon>Eurotiales</taxon>
        <taxon>Aspergillaceae</taxon>
        <taxon>Aspergillus</taxon>
        <taxon>Aspergillus subgen. Nidulantes</taxon>
    </lineage>
</organism>
<protein>
    <submittedName>
        <fullName evidence="2">Uncharacterized protein</fullName>
    </submittedName>
</protein>
<gene>
    <name evidence="2" type="ORF">BJX67DRAFT_349356</name>
</gene>
<dbReference type="Proteomes" id="UP001610432">
    <property type="component" value="Unassembled WGS sequence"/>
</dbReference>
<dbReference type="EMBL" id="JBFXLQ010000012">
    <property type="protein sequence ID" value="KAL2868841.1"/>
    <property type="molecule type" value="Genomic_DNA"/>
</dbReference>
<comment type="caution">
    <text evidence="2">The sequence shown here is derived from an EMBL/GenBank/DDBJ whole genome shotgun (WGS) entry which is preliminary data.</text>
</comment>
<dbReference type="GeneID" id="98143812"/>
<evidence type="ECO:0000313" key="2">
    <source>
        <dbReference type="EMBL" id="KAL2868841.1"/>
    </source>
</evidence>
<feature type="compositionally biased region" description="Basic and acidic residues" evidence="1">
    <location>
        <begin position="26"/>
        <end position="39"/>
    </location>
</feature>
<proteinExistence type="predicted"/>
<dbReference type="RefSeq" id="XP_070887820.1">
    <property type="nucleotide sequence ID" value="XM_071028740.1"/>
</dbReference>
<feature type="region of interest" description="Disordered" evidence="1">
    <location>
        <begin position="1"/>
        <end position="79"/>
    </location>
</feature>
<sequence>MVELRKRKAAPAPAGTEPPAPARTKPAPEKKSRVTKKSDSTSSKSKSKPKSKAKSSTMPSNRASGDASTSQSRPLTTGDKIPLNLRLSVHRRLQTKETISMKDLLAECDRGGILLFAFGKALSDQTADFVGEMDHALLDNERLEVTTIGLSPDSMPNLAKLSTSLSSFDYLSDPGKKLLTPLGLGNISLTDKKGHVGVALISKSGELLIPVKSGKMERVLDDYWKETEILLENMDNEDEESDL</sequence>
<feature type="compositionally biased region" description="Polar residues" evidence="1">
    <location>
        <begin position="58"/>
        <end position="75"/>
    </location>
</feature>